<dbReference type="EMBL" id="AHIH01000010">
    <property type="protein sequence ID" value="EHN69026.1"/>
    <property type="molecule type" value="Genomic_DNA"/>
</dbReference>
<dbReference type="InterPro" id="IPR050469">
    <property type="entry name" value="Diguanylate_Cyclase"/>
</dbReference>
<keyword evidence="3" id="KW-0472">Membrane</keyword>
<dbReference type="InterPro" id="IPR029787">
    <property type="entry name" value="Nucleotide_cyclase"/>
</dbReference>
<dbReference type="PANTHER" id="PTHR45138">
    <property type="entry name" value="REGULATORY COMPONENTS OF SENSORY TRANSDUCTION SYSTEM"/>
    <property type="match status" value="1"/>
</dbReference>
<dbReference type="GO" id="GO:0052621">
    <property type="term" value="F:diguanylate cyclase activity"/>
    <property type="evidence" value="ECO:0007669"/>
    <property type="project" value="UniProtKB-EC"/>
</dbReference>
<dbReference type="SUPFAM" id="SSF55073">
    <property type="entry name" value="Nucleotide cyclase"/>
    <property type="match status" value="1"/>
</dbReference>
<dbReference type="NCBIfam" id="TIGR00254">
    <property type="entry name" value="GGDEF"/>
    <property type="match status" value="1"/>
</dbReference>
<evidence type="ECO:0000259" key="4">
    <source>
        <dbReference type="PROSITE" id="PS50887"/>
    </source>
</evidence>
<dbReference type="Proteomes" id="UP000004521">
    <property type="component" value="Chromosome II"/>
</dbReference>
<dbReference type="InterPro" id="IPR043128">
    <property type="entry name" value="Rev_trsase/Diguanyl_cyclase"/>
</dbReference>
<feature type="transmembrane region" description="Helical" evidence="3">
    <location>
        <begin position="102"/>
        <end position="123"/>
    </location>
</feature>
<dbReference type="Pfam" id="PF00990">
    <property type="entry name" value="GGDEF"/>
    <property type="match status" value="1"/>
</dbReference>
<evidence type="ECO:0000256" key="1">
    <source>
        <dbReference type="ARBA" id="ARBA00012528"/>
    </source>
</evidence>
<proteinExistence type="predicted"/>
<accession>A0AAV3EPY7</accession>
<dbReference type="InterPro" id="IPR000160">
    <property type="entry name" value="GGDEF_dom"/>
</dbReference>
<name>A0AAV3EPY7_ALIFS</name>
<gene>
    <name evidence="5" type="ORF">VFSR5_A0325</name>
</gene>
<feature type="domain" description="GGDEF" evidence="4">
    <location>
        <begin position="146"/>
        <end position="261"/>
    </location>
</feature>
<dbReference type="AlphaFoldDB" id="A0AAV3EPY7"/>
<keyword evidence="3" id="KW-1133">Transmembrane helix</keyword>
<dbReference type="Gene3D" id="3.30.70.270">
    <property type="match status" value="1"/>
</dbReference>
<dbReference type="PANTHER" id="PTHR45138:SF9">
    <property type="entry name" value="DIGUANYLATE CYCLASE DGCM-RELATED"/>
    <property type="match status" value="1"/>
</dbReference>
<reference evidence="5 6" key="1">
    <citation type="journal article" date="2012" name="J. Bacteriol.">
        <title>Draft Genome Sequence of Vibrio fischeri SR5, a Strain Isolated from the Light Organ of the Mediterranean Squid Sepiola robusta.</title>
        <authorList>
            <person name="Gyllborg M.C."/>
            <person name="Sahl J.W."/>
            <person name="Cronin D.C.III."/>
            <person name="Rasko D.A."/>
            <person name="Mandel M.J."/>
        </authorList>
    </citation>
    <scope>NUCLEOTIDE SEQUENCE [LARGE SCALE GENOMIC DNA]</scope>
    <source>
        <strain evidence="5 6">SR5</strain>
    </source>
</reference>
<evidence type="ECO:0000313" key="6">
    <source>
        <dbReference type="Proteomes" id="UP000004521"/>
    </source>
</evidence>
<comment type="caution">
    <text evidence="5">The sequence shown here is derived from an EMBL/GenBank/DDBJ whole genome shotgun (WGS) entry which is preliminary data.</text>
</comment>
<protein>
    <recommendedName>
        <fullName evidence="1">diguanylate cyclase</fullName>
        <ecNumber evidence="1">2.7.7.65</ecNumber>
    </recommendedName>
</protein>
<keyword evidence="3" id="KW-0812">Transmembrane</keyword>
<dbReference type="CDD" id="cd01949">
    <property type="entry name" value="GGDEF"/>
    <property type="match status" value="1"/>
</dbReference>
<comment type="catalytic activity">
    <reaction evidence="2">
        <text>2 GTP = 3',3'-c-di-GMP + 2 diphosphate</text>
        <dbReference type="Rhea" id="RHEA:24898"/>
        <dbReference type="ChEBI" id="CHEBI:33019"/>
        <dbReference type="ChEBI" id="CHEBI:37565"/>
        <dbReference type="ChEBI" id="CHEBI:58805"/>
        <dbReference type="EC" id="2.7.7.65"/>
    </reaction>
</comment>
<feature type="transmembrane region" description="Helical" evidence="3">
    <location>
        <begin position="7"/>
        <end position="26"/>
    </location>
</feature>
<dbReference type="EC" id="2.7.7.65" evidence="1"/>
<dbReference type="PROSITE" id="PS50887">
    <property type="entry name" value="GGDEF"/>
    <property type="match status" value="1"/>
</dbReference>
<organism evidence="5 6">
    <name type="scientific">Aliivibrio fischeri SR5</name>
    <dbReference type="NCBI Taxonomy" id="1088719"/>
    <lineage>
        <taxon>Bacteria</taxon>
        <taxon>Pseudomonadati</taxon>
        <taxon>Pseudomonadota</taxon>
        <taxon>Gammaproteobacteria</taxon>
        <taxon>Vibrionales</taxon>
        <taxon>Vibrionaceae</taxon>
        <taxon>Aliivibrio</taxon>
    </lineage>
</organism>
<sequence length="261" mass="29844">MLDRKSPLITAFILLFGLSLCITFYQELGFESLADLGFEGSTLILLIYIYQTAYSVFKPHRFLLIGSWLLLFNKAYDLLTEVPQIEEYADRFEVIDTILDDGSLFVAFVFIAIGVTHMMSGLIEANKKDDLTQLYNRKKLSEIPFDEFDLIYFDLNGLKLVNDLKGHSIGDLMLIRFAHALRYACHPKEMALRVGGDEFIAITHKGRANKFVEHVNKQLENEQMSFAYGIKTTNLNDVEAALISADKAMYKMKKEQKKITI</sequence>
<evidence type="ECO:0000256" key="3">
    <source>
        <dbReference type="SAM" id="Phobius"/>
    </source>
</evidence>
<evidence type="ECO:0000256" key="2">
    <source>
        <dbReference type="ARBA" id="ARBA00034247"/>
    </source>
</evidence>
<evidence type="ECO:0000313" key="5">
    <source>
        <dbReference type="EMBL" id="EHN69026.1"/>
    </source>
</evidence>
<dbReference type="RefSeq" id="WP_005422290.1">
    <property type="nucleotide sequence ID" value="NZ_CM001401.1"/>
</dbReference>
<dbReference type="SMART" id="SM00267">
    <property type="entry name" value="GGDEF"/>
    <property type="match status" value="1"/>
</dbReference>